<dbReference type="GO" id="GO:0036464">
    <property type="term" value="C:cytoplasmic ribonucleoprotein granule"/>
    <property type="evidence" value="ECO:0007669"/>
    <property type="project" value="TreeGrafter"/>
</dbReference>
<dbReference type="GO" id="GO:0005634">
    <property type="term" value="C:nucleus"/>
    <property type="evidence" value="ECO:0007669"/>
    <property type="project" value="TreeGrafter"/>
</dbReference>
<evidence type="ECO:0000313" key="4">
    <source>
        <dbReference type="Proteomes" id="UP000054047"/>
    </source>
</evidence>
<name>A0A0C2DKM3_9BILA</name>
<dbReference type="Pfam" id="PF11977">
    <property type="entry name" value="RNase_Zc3h12a"/>
    <property type="match status" value="1"/>
</dbReference>
<evidence type="ECO:0000256" key="1">
    <source>
        <dbReference type="SAM" id="MobiDB-lite"/>
    </source>
</evidence>
<feature type="domain" description="RNase NYN" evidence="2">
    <location>
        <begin position="56"/>
        <end position="166"/>
    </location>
</feature>
<dbReference type="GO" id="GO:0004521">
    <property type="term" value="F:RNA endonuclease activity"/>
    <property type="evidence" value="ECO:0007669"/>
    <property type="project" value="TreeGrafter"/>
</dbReference>
<dbReference type="PANTHER" id="PTHR12876">
    <property type="entry name" value="N4BP1-RELATED"/>
    <property type="match status" value="1"/>
</dbReference>
<dbReference type="AlphaFoldDB" id="A0A0C2DKM3"/>
<sequence length="239" mass="26793">MLSYEWDEGEPLSARGDDSTGQLTERRNHTLLRPIYINAVEVGYAYTQCDKDKRLNTVAMLPYCFKTYPDKSSSWPELMALFKMNLIEFTPGYGSEKYTEVNRILANRAADTGGCIVARSQMHNIIEERPTLDRTVEKRLLMPSFNHNDIIFPVDGPLGRCGPSLRVCLAHFSGHFIEKKKLDLAVHLGMPVVRPGLATLFSAANGTPRPTPLAYQALRSCARSRSSETISGLNRGPEW</sequence>
<dbReference type="Gene3D" id="3.40.50.11980">
    <property type="match status" value="1"/>
</dbReference>
<accession>A0A0C2DKM3</accession>
<gene>
    <name evidence="3" type="ORF">ANCDUO_06596</name>
</gene>
<dbReference type="EMBL" id="KN728877">
    <property type="protein sequence ID" value="KIH63107.1"/>
    <property type="molecule type" value="Genomic_DNA"/>
</dbReference>
<dbReference type="PANTHER" id="PTHR12876:SF40">
    <property type="entry name" value="RNASE NYN DOMAIN-CONTAINING PROTEIN"/>
    <property type="match status" value="1"/>
</dbReference>
<dbReference type="InterPro" id="IPR051101">
    <property type="entry name" value="ZC3H12/N4BP1_RNase_Reg"/>
</dbReference>
<proteinExistence type="predicted"/>
<evidence type="ECO:0000259" key="2">
    <source>
        <dbReference type="Pfam" id="PF11977"/>
    </source>
</evidence>
<keyword evidence="4" id="KW-1185">Reference proteome</keyword>
<reference evidence="3 4" key="1">
    <citation type="submission" date="2013-12" db="EMBL/GenBank/DDBJ databases">
        <title>Draft genome of the parsitic nematode Ancylostoma duodenale.</title>
        <authorList>
            <person name="Mitreva M."/>
        </authorList>
    </citation>
    <scope>NUCLEOTIDE SEQUENCE [LARGE SCALE GENOMIC DNA]</scope>
    <source>
        <strain evidence="3 4">Zhejiang</strain>
    </source>
</reference>
<feature type="compositionally biased region" description="Acidic residues" evidence="1">
    <location>
        <begin position="1"/>
        <end position="10"/>
    </location>
</feature>
<dbReference type="GO" id="GO:0003729">
    <property type="term" value="F:mRNA binding"/>
    <property type="evidence" value="ECO:0007669"/>
    <property type="project" value="TreeGrafter"/>
</dbReference>
<protein>
    <recommendedName>
        <fullName evidence="2">RNase NYN domain-containing protein</fullName>
    </recommendedName>
</protein>
<evidence type="ECO:0000313" key="3">
    <source>
        <dbReference type="EMBL" id="KIH63107.1"/>
    </source>
</evidence>
<feature type="region of interest" description="Disordered" evidence="1">
    <location>
        <begin position="1"/>
        <end position="24"/>
    </location>
</feature>
<dbReference type="OrthoDB" id="392925at2759"/>
<dbReference type="InterPro" id="IPR021869">
    <property type="entry name" value="RNase_Zc3h12_NYN"/>
</dbReference>
<dbReference type="Proteomes" id="UP000054047">
    <property type="component" value="Unassembled WGS sequence"/>
</dbReference>
<organism evidence="3 4">
    <name type="scientific">Ancylostoma duodenale</name>
    <dbReference type="NCBI Taxonomy" id="51022"/>
    <lineage>
        <taxon>Eukaryota</taxon>
        <taxon>Metazoa</taxon>
        <taxon>Ecdysozoa</taxon>
        <taxon>Nematoda</taxon>
        <taxon>Chromadorea</taxon>
        <taxon>Rhabditida</taxon>
        <taxon>Rhabditina</taxon>
        <taxon>Rhabditomorpha</taxon>
        <taxon>Strongyloidea</taxon>
        <taxon>Ancylostomatidae</taxon>
        <taxon>Ancylostomatinae</taxon>
        <taxon>Ancylostoma</taxon>
    </lineage>
</organism>